<evidence type="ECO:0000256" key="4">
    <source>
        <dbReference type="ARBA" id="ARBA00023242"/>
    </source>
</evidence>
<dbReference type="PANTHER" id="PTHR12663">
    <property type="entry name" value="ANDROGEN INDUCED INHIBITOR OF PROLIFERATION AS3 / PDS5-RELATED"/>
    <property type="match status" value="1"/>
</dbReference>
<accession>A0ABS8W3R4</accession>
<evidence type="ECO:0000256" key="2">
    <source>
        <dbReference type="ARBA" id="ARBA00022763"/>
    </source>
</evidence>
<comment type="caution">
    <text evidence="5">The sequence shown here is derived from an EMBL/GenBank/DDBJ whole genome shotgun (WGS) entry which is preliminary data.</text>
</comment>
<keyword evidence="4" id="KW-0539">Nucleus</keyword>
<protein>
    <submittedName>
        <fullName evidence="5">Uncharacterized protein</fullName>
    </submittedName>
</protein>
<gene>
    <name evidence="5" type="ORF">HAX54_042836</name>
</gene>
<dbReference type="EMBL" id="JACEIK010006340">
    <property type="protein sequence ID" value="MCE2055532.1"/>
    <property type="molecule type" value="Genomic_DNA"/>
</dbReference>
<dbReference type="PANTHER" id="PTHR12663:SF69">
    <property type="entry name" value="SISTER CHROMATID COHESION PROTEIN PDS5 HOMOLOG E"/>
    <property type="match status" value="1"/>
</dbReference>
<evidence type="ECO:0000256" key="1">
    <source>
        <dbReference type="ARBA" id="ARBA00004123"/>
    </source>
</evidence>
<name>A0ABS8W3R4_DATST</name>
<evidence type="ECO:0000313" key="6">
    <source>
        <dbReference type="Proteomes" id="UP000823775"/>
    </source>
</evidence>
<keyword evidence="6" id="KW-1185">Reference proteome</keyword>
<dbReference type="Gene3D" id="2.30.30.140">
    <property type="match status" value="1"/>
</dbReference>
<dbReference type="CDD" id="cd20404">
    <property type="entry name" value="Tudor_Agenet_AtEML-like"/>
    <property type="match status" value="1"/>
</dbReference>
<proteinExistence type="predicted"/>
<sequence>MCYSPDDSVDKVVTKHGEELVGCRIRVWWPLDQVFYEGHITLFDHSEKKHVVIYEDGDQEMLNLSKEHWELIDNENASDPIQEIVPGPTDLSDMCLDCITDPYQHIRKKKKVRVLVRKLFLPMSYTSLFRSLFKIT</sequence>
<dbReference type="InterPro" id="IPR039776">
    <property type="entry name" value="Pds5"/>
</dbReference>
<dbReference type="SUPFAM" id="SSF63748">
    <property type="entry name" value="Tudor/PWWP/MBT"/>
    <property type="match status" value="1"/>
</dbReference>
<organism evidence="5 6">
    <name type="scientific">Datura stramonium</name>
    <name type="common">Jimsonweed</name>
    <name type="synonym">Common thornapple</name>
    <dbReference type="NCBI Taxonomy" id="4076"/>
    <lineage>
        <taxon>Eukaryota</taxon>
        <taxon>Viridiplantae</taxon>
        <taxon>Streptophyta</taxon>
        <taxon>Embryophyta</taxon>
        <taxon>Tracheophyta</taxon>
        <taxon>Spermatophyta</taxon>
        <taxon>Magnoliopsida</taxon>
        <taxon>eudicotyledons</taxon>
        <taxon>Gunneridae</taxon>
        <taxon>Pentapetalae</taxon>
        <taxon>asterids</taxon>
        <taxon>lamiids</taxon>
        <taxon>Solanales</taxon>
        <taxon>Solanaceae</taxon>
        <taxon>Solanoideae</taxon>
        <taxon>Datureae</taxon>
        <taxon>Datura</taxon>
    </lineage>
</organism>
<evidence type="ECO:0000313" key="5">
    <source>
        <dbReference type="EMBL" id="MCE2055532.1"/>
    </source>
</evidence>
<evidence type="ECO:0000256" key="3">
    <source>
        <dbReference type="ARBA" id="ARBA00023204"/>
    </source>
</evidence>
<dbReference type="Proteomes" id="UP000823775">
    <property type="component" value="Unassembled WGS sequence"/>
</dbReference>
<keyword evidence="3" id="KW-0234">DNA repair</keyword>
<reference evidence="5 6" key="1">
    <citation type="journal article" date="2021" name="BMC Genomics">
        <title>Datura genome reveals duplications of psychoactive alkaloid biosynthetic genes and high mutation rate following tissue culture.</title>
        <authorList>
            <person name="Rajewski A."/>
            <person name="Carter-House D."/>
            <person name="Stajich J."/>
            <person name="Litt A."/>
        </authorList>
    </citation>
    <scope>NUCLEOTIDE SEQUENCE [LARGE SCALE GENOMIC DNA]</scope>
    <source>
        <strain evidence="5">AR-01</strain>
    </source>
</reference>
<keyword evidence="2" id="KW-0227">DNA damage</keyword>
<comment type="subcellular location">
    <subcellularLocation>
        <location evidence="1">Nucleus</location>
    </subcellularLocation>
</comment>